<dbReference type="InterPro" id="IPR013328">
    <property type="entry name" value="6PGD_dom2"/>
</dbReference>
<comment type="caution">
    <text evidence="2">The sequence shown here is derived from an EMBL/GenBank/DDBJ whole genome shotgun (WGS) entry which is preliminary data.</text>
</comment>
<feature type="domain" description="Opine dehydrogenase" evidence="1">
    <location>
        <begin position="168"/>
        <end position="310"/>
    </location>
</feature>
<dbReference type="InterPro" id="IPR008927">
    <property type="entry name" value="6-PGluconate_DH-like_C_sf"/>
</dbReference>
<gene>
    <name evidence="2" type="ORF">ACFFP1_06685</name>
</gene>
<keyword evidence="3" id="KW-1185">Reference proteome</keyword>
<name>A0ABV5XXY1_ARTRM</name>
<dbReference type="RefSeq" id="WP_234748052.1">
    <property type="nucleotide sequence ID" value="NZ_BAAAWN010000001.1"/>
</dbReference>
<dbReference type="SUPFAM" id="SSF48179">
    <property type="entry name" value="6-phosphogluconate dehydrogenase C-terminal domain-like"/>
    <property type="match status" value="1"/>
</dbReference>
<organism evidence="2 3">
    <name type="scientific">Arthrobacter ramosus</name>
    <dbReference type="NCBI Taxonomy" id="1672"/>
    <lineage>
        <taxon>Bacteria</taxon>
        <taxon>Bacillati</taxon>
        <taxon>Actinomycetota</taxon>
        <taxon>Actinomycetes</taxon>
        <taxon>Micrococcales</taxon>
        <taxon>Micrococcaceae</taxon>
        <taxon>Arthrobacter</taxon>
    </lineage>
</organism>
<evidence type="ECO:0000313" key="2">
    <source>
        <dbReference type="EMBL" id="MFB9819184.1"/>
    </source>
</evidence>
<sequence length="340" mass="35844">MANIVIRSDEANAAATALTLAARNHSVCLLTLALAPGEHDFSYFGERRTLPLRRVEELDPSAPRVGIVFAEGEDIKAGIRSVVGSTSPDLLVIIGGGITAAVESTEAAQSLGFDVCRILLAGAFLVGGNASAVRSEKQGVLAGFLAPGTPAPVVELAESTFPQISIGDAFSVALSSVNALFHLPPMILNAMSVERADDVRFYVEGFGDSVSRLLLELDADRLRLGAALGRVLVPIEELNDRYSGDADKHGTTLREKVNSPLSTQSIKLPSSFHHRFLAHELRSTFAPMSELADALGVDVPTIRSVVRLGEILLGSELGPEARAAAGKFLGLIDAKADSAR</sequence>
<reference evidence="2 3" key="1">
    <citation type="submission" date="2024-09" db="EMBL/GenBank/DDBJ databases">
        <authorList>
            <person name="Sun Q."/>
            <person name="Mori K."/>
        </authorList>
    </citation>
    <scope>NUCLEOTIDE SEQUENCE [LARGE SCALE GENOMIC DNA]</scope>
    <source>
        <strain evidence="2 3">JCM 1334</strain>
    </source>
</reference>
<evidence type="ECO:0000313" key="3">
    <source>
        <dbReference type="Proteomes" id="UP001589702"/>
    </source>
</evidence>
<proteinExistence type="predicted"/>
<dbReference type="InterPro" id="IPR003421">
    <property type="entry name" value="Opine_DH"/>
</dbReference>
<dbReference type="Gene3D" id="1.10.1040.10">
    <property type="entry name" value="N-(1-d-carboxylethyl)-l-norvaline Dehydrogenase, domain 2"/>
    <property type="match status" value="1"/>
</dbReference>
<protein>
    <submittedName>
        <fullName evidence="2">NAD/NADP octopine/nopaline dehydrogenase family protein</fullName>
    </submittedName>
</protein>
<dbReference type="EMBL" id="JBHMBC010000007">
    <property type="protein sequence ID" value="MFB9819184.1"/>
    <property type="molecule type" value="Genomic_DNA"/>
</dbReference>
<accession>A0ABV5XXY1</accession>
<dbReference type="Pfam" id="PF02317">
    <property type="entry name" value="Octopine_DH"/>
    <property type="match status" value="1"/>
</dbReference>
<dbReference type="Proteomes" id="UP001589702">
    <property type="component" value="Unassembled WGS sequence"/>
</dbReference>
<evidence type="ECO:0000259" key="1">
    <source>
        <dbReference type="Pfam" id="PF02317"/>
    </source>
</evidence>